<accession>A0A1S3ITD7</accession>
<evidence type="ECO:0000256" key="3">
    <source>
        <dbReference type="ARBA" id="ARBA00022833"/>
    </source>
</evidence>
<dbReference type="GO" id="GO:0030091">
    <property type="term" value="P:protein repair"/>
    <property type="evidence" value="ECO:0007669"/>
    <property type="project" value="InterPro"/>
</dbReference>
<dbReference type="Proteomes" id="UP000085678">
    <property type="component" value="Unplaced"/>
</dbReference>
<evidence type="ECO:0000256" key="1">
    <source>
        <dbReference type="ARBA" id="ARBA00007174"/>
    </source>
</evidence>
<dbReference type="Gene3D" id="2.170.150.20">
    <property type="entry name" value="Peptide methionine sulfoxide reductase"/>
    <property type="match status" value="1"/>
</dbReference>
<dbReference type="PANTHER" id="PTHR10173:SF52">
    <property type="entry name" value="METHIONINE-R-SULFOXIDE REDUCTASE B1"/>
    <property type="match status" value="1"/>
</dbReference>
<evidence type="ECO:0000256" key="6">
    <source>
        <dbReference type="RuleBase" id="RU365044"/>
    </source>
</evidence>
<dbReference type="RefSeq" id="XP_013400794.1">
    <property type="nucleotide sequence ID" value="XM_013545340.2"/>
</dbReference>
<dbReference type="PANTHER" id="PTHR10173">
    <property type="entry name" value="METHIONINE SULFOXIDE REDUCTASE"/>
    <property type="match status" value="1"/>
</dbReference>
<evidence type="ECO:0000313" key="9">
    <source>
        <dbReference type="RefSeq" id="XP_013400794.1"/>
    </source>
</evidence>
<sequence>MWPSQLLLLITLFNMNILRLAAKKEPLTPVLQKAKMSCQDDGSCPKKIDKAELKKHLTPLQYRVTQEKGTESAFSGKYVKVTDEGVFNCIVCNSTLFSSESKFDSKSGWPSFSDVYERGRVALIDDYSHGMHRLEVKCKKCNAHLGHLFDDGPLPTKLRYCVNSASLDFKKWTTV</sequence>
<dbReference type="InterPro" id="IPR011057">
    <property type="entry name" value="Mss4-like_sf"/>
</dbReference>
<evidence type="ECO:0000259" key="7">
    <source>
        <dbReference type="PROSITE" id="PS51790"/>
    </source>
</evidence>
<comment type="cofactor">
    <cofactor evidence="6">
        <name>Zn(2+)</name>
        <dbReference type="ChEBI" id="CHEBI:29105"/>
    </cofactor>
    <text evidence="6">Binds 1 zinc ion per subunit.</text>
</comment>
<dbReference type="NCBIfam" id="TIGR00357">
    <property type="entry name" value="peptide-methionine (R)-S-oxide reductase MsrB"/>
    <property type="match status" value="1"/>
</dbReference>
<dbReference type="InParanoid" id="A0A1S3ITD7"/>
<dbReference type="KEGG" id="lak:106166690"/>
<proteinExistence type="inferred from homology"/>
<evidence type="ECO:0000313" key="8">
    <source>
        <dbReference type="Proteomes" id="UP000085678"/>
    </source>
</evidence>
<evidence type="ECO:0000256" key="2">
    <source>
        <dbReference type="ARBA" id="ARBA00022723"/>
    </source>
</evidence>
<protein>
    <recommendedName>
        <fullName evidence="6">Peptide-methionine (R)-S-oxide reductase</fullName>
        <ecNumber evidence="6">1.8.4.12</ecNumber>
    </recommendedName>
</protein>
<dbReference type="GeneID" id="106166690"/>
<comment type="similarity">
    <text evidence="1 6">Belongs to the MsrB Met sulfoxide reductase family.</text>
</comment>
<dbReference type="FunFam" id="2.170.150.20:FF:000001">
    <property type="entry name" value="Peptide methionine sulfoxide reductase MsrB"/>
    <property type="match status" value="1"/>
</dbReference>
<dbReference type="InterPro" id="IPR028427">
    <property type="entry name" value="Met_Sox_Rdtase_MsrB"/>
</dbReference>
<dbReference type="GO" id="GO:0046872">
    <property type="term" value="F:metal ion binding"/>
    <property type="evidence" value="ECO:0007669"/>
    <property type="project" value="UniProtKB-KW"/>
</dbReference>
<dbReference type="PROSITE" id="PS51790">
    <property type="entry name" value="MSRB"/>
    <property type="match status" value="1"/>
</dbReference>
<dbReference type="AlphaFoldDB" id="A0A1S3ITD7"/>
<dbReference type="GO" id="GO:0006979">
    <property type="term" value="P:response to oxidative stress"/>
    <property type="evidence" value="ECO:0007669"/>
    <property type="project" value="InterPro"/>
</dbReference>
<dbReference type="Pfam" id="PF01641">
    <property type="entry name" value="SelR"/>
    <property type="match status" value="1"/>
</dbReference>
<dbReference type="EC" id="1.8.4.12" evidence="6"/>
<feature type="signal peptide" evidence="6">
    <location>
        <begin position="1"/>
        <end position="22"/>
    </location>
</feature>
<comment type="function">
    <text evidence="6">Methionine-sulfoxide reductase that specifically reduces methionine (R)-sulfoxide back to methionine. While in many cases methionine oxidation is the result of random oxidation following oxidative stress, methionine oxidation is also a post-translational modification that takes place on specific residues.</text>
</comment>
<feature type="domain" description="MsrB" evidence="7">
    <location>
        <begin position="50"/>
        <end position="172"/>
    </location>
</feature>
<gene>
    <name evidence="9" type="primary">LOC106166690</name>
</gene>
<evidence type="ECO:0000256" key="4">
    <source>
        <dbReference type="ARBA" id="ARBA00023002"/>
    </source>
</evidence>
<dbReference type="InterPro" id="IPR002579">
    <property type="entry name" value="Met_Sox_Rdtase_MsrB_dom"/>
</dbReference>
<dbReference type="GO" id="GO:0005737">
    <property type="term" value="C:cytoplasm"/>
    <property type="evidence" value="ECO:0007669"/>
    <property type="project" value="TreeGrafter"/>
</dbReference>
<keyword evidence="4 6" id="KW-0560">Oxidoreductase</keyword>
<name>A0A1S3ITD7_LINAN</name>
<keyword evidence="3 6" id="KW-0862">Zinc</keyword>
<keyword evidence="6" id="KW-0732">Signal</keyword>
<dbReference type="OrthoDB" id="44061at2759"/>
<reference evidence="9" key="1">
    <citation type="submission" date="2025-08" db="UniProtKB">
        <authorList>
            <consortium name="RefSeq"/>
        </authorList>
    </citation>
    <scope>IDENTIFICATION</scope>
    <source>
        <tissue evidence="9">Gonads</tissue>
    </source>
</reference>
<organism evidence="8 9">
    <name type="scientific">Lingula anatina</name>
    <name type="common">Brachiopod</name>
    <name type="synonym">Lingula unguis</name>
    <dbReference type="NCBI Taxonomy" id="7574"/>
    <lineage>
        <taxon>Eukaryota</taxon>
        <taxon>Metazoa</taxon>
        <taxon>Spiralia</taxon>
        <taxon>Lophotrochozoa</taxon>
        <taxon>Brachiopoda</taxon>
        <taxon>Linguliformea</taxon>
        <taxon>Lingulata</taxon>
        <taxon>Lingulida</taxon>
        <taxon>Linguloidea</taxon>
        <taxon>Lingulidae</taxon>
        <taxon>Lingula</taxon>
    </lineage>
</organism>
<comment type="catalytic activity">
    <reaction evidence="5 6">
        <text>L-methionyl-[protein] + [thioredoxin]-disulfide + H2O = L-methionyl-(R)-S-oxide-[protein] + [thioredoxin]-dithiol</text>
        <dbReference type="Rhea" id="RHEA:24164"/>
        <dbReference type="Rhea" id="RHEA-COMP:10698"/>
        <dbReference type="Rhea" id="RHEA-COMP:10700"/>
        <dbReference type="Rhea" id="RHEA-COMP:12313"/>
        <dbReference type="Rhea" id="RHEA-COMP:12314"/>
        <dbReference type="ChEBI" id="CHEBI:15377"/>
        <dbReference type="ChEBI" id="CHEBI:16044"/>
        <dbReference type="ChEBI" id="CHEBI:29950"/>
        <dbReference type="ChEBI" id="CHEBI:45764"/>
        <dbReference type="ChEBI" id="CHEBI:50058"/>
        <dbReference type="EC" id="1.8.4.12"/>
    </reaction>
</comment>
<dbReference type="GO" id="GO:0033743">
    <property type="term" value="F:peptide-methionine (R)-S-oxide reductase activity"/>
    <property type="evidence" value="ECO:0007669"/>
    <property type="project" value="UniProtKB-EC"/>
</dbReference>
<keyword evidence="2 6" id="KW-0479">Metal-binding</keyword>
<keyword evidence="8" id="KW-1185">Reference proteome</keyword>
<evidence type="ECO:0000256" key="5">
    <source>
        <dbReference type="ARBA" id="ARBA00048488"/>
    </source>
</evidence>
<dbReference type="STRING" id="7574.A0A1S3ITD7"/>
<feature type="chain" id="PRO_5015797017" description="Peptide-methionine (R)-S-oxide reductase" evidence="6">
    <location>
        <begin position="23"/>
        <end position="175"/>
    </location>
</feature>
<dbReference type="SUPFAM" id="SSF51316">
    <property type="entry name" value="Mss4-like"/>
    <property type="match status" value="1"/>
</dbReference>